<dbReference type="PANTHER" id="PTHR33751:SF11">
    <property type="entry name" value="BLL4483 PROTEIN"/>
    <property type="match status" value="1"/>
</dbReference>
<comment type="cofactor">
    <cofactor evidence="1">
        <name>heme c</name>
        <dbReference type="ChEBI" id="CHEBI:61717"/>
    </cofactor>
</comment>
<keyword evidence="3 8" id="KW-0349">Heme</keyword>
<feature type="domain" description="Cytochrome c" evidence="9">
    <location>
        <begin position="210"/>
        <end position="293"/>
    </location>
</feature>
<evidence type="ECO:0000256" key="4">
    <source>
        <dbReference type="ARBA" id="ARBA00022660"/>
    </source>
</evidence>
<evidence type="ECO:0000256" key="1">
    <source>
        <dbReference type="ARBA" id="ARBA00001926"/>
    </source>
</evidence>
<gene>
    <name evidence="10" type="ORF">QO005_003821</name>
</gene>
<dbReference type="PRINTS" id="PR00605">
    <property type="entry name" value="CYTCHROMECIC"/>
</dbReference>
<sequence length="417" mass="43984">MIWRLPTEPMPPSEDFEPYEEQRGIPMPVLWIALALALWGALALYQSSRSNILAQDEREEALAEESKRDIDPASSLFEANCSTCHQSNGLGLRGAVPPLAGSEFVATGAETVARIMLRGIDGPLRVMNTDYNGHMPSFASALGDAEVAGIASFVAKRWGQDKLGIEEKTVADLRSEATDEGSFAGGEEIAGIVQGLPTQPTSTAKSETAVDPDVARLVFRGGDDVWACATCHGDLAQGKETTPRLAGLPASYIEKQLHDFSAGTRSDESMMLVAKSLSDDEIRELSGYFSSLRVGSTAKANLGGDLKRGEVLALKGDWSLGVPACFTCHGAAGFGVAPTFPALAAQQAPYTAAQLAAWAGGRRGSSPLGLMEQISKALSTADRRAVADYLASLAPVPALNSNGTRQEMSNAGRTAEP</sequence>
<dbReference type="PROSITE" id="PS51007">
    <property type="entry name" value="CYTC"/>
    <property type="match status" value="3"/>
</dbReference>
<feature type="domain" description="Cytochrome c" evidence="9">
    <location>
        <begin position="304"/>
        <end position="394"/>
    </location>
</feature>
<evidence type="ECO:0000256" key="6">
    <source>
        <dbReference type="ARBA" id="ARBA00022982"/>
    </source>
</evidence>
<evidence type="ECO:0000259" key="9">
    <source>
        <dbReference type="PROSITE" id="PS51007"/>
    </source>
</evidence>
<dbReference type="Gene3D" id="1.10.760.10">
    <property type="entry name" value="Cytochrome c-like domain"/>
    <property type="match status" value="3"/>
</dbReference>
<proteinExistence type="predicted"/>
<dbReference type="InterPro" id="IPR036909">
    <property type="entry name" value="Cyt_c-like_dom_sf"/>
</dbReference>
<keyword evidence="4" id="KW-0679">Respiratory chain</keyword>
<keyword evidence="7 8" id="KW-0408">Iron</keyword>
<dbReference type="RefSeq" id="WP_307159634.1">
    <property type="nucleotide sequence ID" value="NZ_JAUSWH010000015.1"/>
</dbReference>
<dbReference type="InterPro" id="IPR050597">
    <property type="entry name" value="Cytochrome_c_Oxidase_Subunit"/>
</dbReference>
<accession>A0ABU0IIL3</accession>
<dbReference type="Pfam" id="PF00034">
    <property type="entry name" value="Cytochrom_C"/>
    <property type="match status" value="2"/>
</dbReference>
<keyword evidence="2" id="KW-0813">Transport</keyword>
<feature type="domain" description="Cytochrome c" evidence="9">
    <location>
        <begin position="68"/>
        <end position="158"/>
    </location>
</feature>
<evidence type="ECO:0000256" key="7">
    <source>
        <dbReference type="ARBA" id="ARBA00023004"/>
    </source>
</evidence>
<evidence type="ECO:0000256" key="3">
    <source>
        <dbReference type="ARBA" id="ARBA00022617"/>
    </source>
</evidence>
<comment type="caution">
    <text evidence="10">The sequence shown here is derived from an EMBL/GenBank/DDBJ whole genome shotgun (WGS) entry which is preliminary data.</text>
</comment>
<name>A0ABU0IIL3_9HYPH</name>
<dbReference type="InterPro" id="IPR008168">
    <property type="entry name" value="Cyt_C_IC"/>
</dbReference>
<dbReference type="InterPro" id="IPR009056">
    <property type="entry name" value="Cyt_c-like_dom"/>
</dbReference>
<dbReference type="EMBL" id="JAUSWH010000015">
    <property type="protein sequence ID" value="MDQ0457463.1"/>
    <property type="molecule type" value="Genomic_DNA"/>
</dbReference>
<evidence type="ECO:0000313" key="11">
    <source>
        <dbReference type="Proteomes" id="UP001235269"/>
    </source>
</evidence>
<reference evidence="10 11" key="1">
    <citation type="submission" date="2023-07" db="EMBL/GenBank/DDBJ databases">
        <title>Genomic Encyclopedia of Type Strains, Phase IV (KMG-IV): sequencing the most valuable type-strain genomes for metagenomic binning, comparative biology and taxonomic classification.</title>
        <authorList>
            <person name="Goeker M."/>
        </authorList>
    </citation>
    <scope>NUCLEOTIDE SEQUENCE [LARGE SCALE GENOMIC DNA]</scope>
    <source>
        <strain evidence="10 11">DSM 100301</strain>
    </source>
</reference>
<evidence type="ECO:0000256" key="2">
    <source>
        <dbReference type="ARBA" id="ARBA00022448"/>
    </source>
</evidence>
<protein>
    <submittedName>
        <fullName evidence="10">Cytochrome c553</fullName>
    </submittedName>
</protein>
<keyword evidence="5 8" id="KW-0479">Metal-binding</keyword>
<keyword evidence="11" id="KW-1185">Reference proteome</keyword>
<dbReference type="SUPFAM" id="SSF46626">
    <property type="entry name" value="Cytochrome c"/>
    <property type="match status" value="3"/>
</dbReference>
<keyword evidence="6" id="KW-0249">Electron transport</keyword>
<dbReference type="Proteomes" id="UP001235269">
    <property type="component" value="Unassembled WGS sequence"/>
</dbReference>
<evidence type="ECO:0000313" key="10">
    <source>
        <dbReference type="EMBL" id="MDQ0457463.1"/>
    </source>
</evidence>
<evidence type="ECO:0000256" key="8">
    <source>
        <dbReference type="PROSITE-ProRule" id="PRU00433"/>
    </source>
</evidence>
<dbReference type="PANTHER" id="PTHR33751">
    <property type="entry name" value="CBB3-TYPE CYTOCHROME C OXIDASE SUBUNIT FIXP"/>
    <property type="match status" value="1"/>
</dbReference>
<organism evidence="10 11">
    <name type="scientific">Rhizobium paknamense</name>
    <dbReference type="NCBI Taxonomy" id="1206817"/>
    <lineage>
        <taxon>Bacteria</taxon>
        <taxon>Pseudomonadati</taxon>
        <taxon>Pseudomonadota</taxon>
        <taxon>Alphaproteobacteria</taxon>
        <taxon>Hyphomicrobiales</taxon>
        <taxon>Rhizobiaceae</taxon>
        <taxon>Rhizobium/Agrobacterium group</taxon>
        <taxon>Rhizobium</taxon>
    </lineage>
</organism>
<evidence type="ECO:0000256" key="5">
    <source>
        <dbReference type="ARBA" id="ARBA00022723"/>
    </source>
</evidence>